<evidence type="ECO:0000256" key="3">
    <source>
        <dbReference type="ARBA" id="ARBA00022448"/>
    </source>
</evidence>
<dbReference type="Gene3D" id="1.20.1250.20">
    <property type="entry name" value="MFS general substrate transporter like domains"/>
    <property type="match status" value="1"/>
</dbReference>
<dbReference type="SUPFAM" id="SSF103473">
    <property type="entry name" value="MFS general substrate transporter"/>
    <property type="match status" value="1"/>
</dbReference>
<evidence type="ECO:0000313" key="11">
    <source>
        <dbReference type="Proteomes" id="UP001181622"/>
    </source>
</evidence>
<keyword evidence="7 8" id="KW-0472">Membrane</keyword>
<evidence type="ECO:0000256" key="7">
    <source>
        <dbReference type="ARBA" id="ARBA00023136"/>
    </source>
</evidence>
<feature type="transmembrane region" description="Helical" evidence="8">
    <location>
        <begin position="516"/>
        <end position="541"/>
    </location>
</feature>
<feature type="domain" description="Major facilitator superfamily (MFS) profile" evidence="9">
    <location>
        <begin position="51"/>
        <end position="546"/>
    </location>
</feature>
<feature type="transmembrane region" description="Helical" evidence="8">
    <location>
        <begin position="347"/>
        <end position="366"/>
    </location>
</feature>
<keyword evidence="5 8" id="KW-0812">Transmembrane</keyword>
<dbReference type="PROSITE" id="PS50850">
    <property type="entry name" value="MFS"/>
    <property type="match status" value="1"/>
</dbReference>
<evidence type="ECO:0000259" key="9">
    <source>
        <dbReference type="PROSITE" id="PS50850"/>
    </source>
</evidence>
<keyword evidence="11" id="KW-1185">Reference proteome</keyword>
<dbReference type="PANTHER" id="PTHR42718">
    <property type="entry name" value="MAJOR FACILITATOR SUPERFAMILY MULTIDRUG TRANSPORTER MFSC"/>
    <property type="match status" value="1"/>
</dbReference>
<dbReference type="InterPro" id="IPR011701">
    <property type="entry name" value="MFS"/>
</dbReference>
<name>A0ABU1DJB5_9HYPH</name>
<dbReference type="CDD" id="cd17503">
    <property type="entry name" value="MFS_LmrB_MDR_like"/>
    <property type="match status" value="1"/>
</dbReference>
<accession>A0ABU1DJB5</accession>
<comment type="similarity">
    <text evidence="2">Belongs to the major facilitator superfamily. EmrB family.</text>
</comment>
<gene>
    <name evidence="10" type="ORF">IHQ68_16475</name>
</gene>
<comment type="subcellular location">
    <subcellularLocation>
        <location evidence="1">Cell membrane</location>
        <topology evidence="1">Multi-pass membrane protein</topology>
    </subcellularLocation>
</comment>
<evidence type="ECO:0000256" key="5">
    <source>
        <dbReference type="ARBA" id="ARBA00022692"/>
    </source>
</evidence>
<feature type="transmembrane region" description="Helical" evidence="8">
    <location>
        <begin position="203"/>
        <end position="225"/>
    </location>
</feature>
<evidence type="ECO:0000256" key="2">
    <source>
        <dbReference type="ARBA" id="ARBA00008537"/>
    </source>
</evidence>
<feature type="transmembrane region" description="Helical" evidence="8">
    <location>
        <begin position="269"/>
        <end position="287"/>
    </location>
</feature>
<dbReference type="EMBL" id="JADBEO010000043">
    <property type="protein sequence ID" value="MDR4308216.1"/>
    <property type="molecule type" value="Genomic_DNA"/>
</dbReference>
<evidence type="ECO:0000256" key="1">
    <source>
        <dbReference type="ARBA" id="ARBA00004651"/>
    </source>
</evidence>
<feature type="transmembrane region" description="Helical" evidence="8">
    <location>
        <begin position="89"/>
        <end position="109"/>
    </location>
</feature>
<feature type="transmembrane region" description="Helical" evidence="8">
    <location>
        <begin position="237"/>
        <end position="257"/>
    </location>
</feature>
<dbReference type="Gene3D" id="1.20.1720.10">
    <property type="entry name" value="Multidrug resistance protein D"/>
    <property type="match status" value="1"/>
</dbReference>
<feature type="transmembrane region" description="Helical" evidence="8">
    <location>
        <begin position="116"/>
        <end position="136"/>
    </location>
</feature>
<organism evidence="10 11">
    <name type="scientific">Chelatococcus sambhunathii</name>
    <dbReference type="NCBI Taxonomy" id="363953"/>
    <lineage>
        <taxon>Bacteria</taxon>
        <taxon>Pseudomonadati</taxon>
        <taxon>Pseudomonadota</taxon>
        <taxon>Alphaproteobacteria</taxon>
        <taxon>Hyphomicrobiales</taxon>
        <taxon>Chelatococcaceae</taxon>
        <taxon>Chelatococcus</taxon>
    </lineage>
</organism>
<dbReference type="Pfam" id="PF07690">
    <property type="entry name" value="MFS_1"/>
    <property type="match status" value="1"/>
</dbReference>
<keyword evidence="4" id="KW-1003">Cell membrane</keyword>
<feature type="transmembrane region" description="Helical" evidence="8">
    <location>
        <begin position="174"/>
        <end position="197"/>
    </location>
</feature>
<dbReference type="InterPro" id="IPR004638">
    <property type="entry name" value="EmrB-like"/>
</dbReference>
<evidence type="ECO:0000256" key="6">
    <source>
        <dbReference type="ARBA" id="ARBA00022989"/>
    </source>
</evidence>
<keyword evidence="6 8" id="KW-1133">Transmembrane helix</keyword>
<evidence type="ECO:0000256" key="8">
    <source>
        <dbReference type="SAM" id="Phobius"/>
    </source>
</evidence>
<dbReference type="InterPro" id="IPR020846">
    <property type="entry name" value="MFS_dom"/>
</dbReference>
<dbReference type="RefSeq" id="WP_309393774.1">
    <property type="nucleotide sequence ID" value="NZ_JADBEO010000043.1"/>
</dbReference>
<feature type="transmembrane region" description="Helical" evidence="8">
    <location>
        <begin position="373"/>
        <end position="393"/>
    </location>
</feature>
<feature type="transmembrane region" description="Helical" evidence="8">
    <location>
        <begin position="405"/>
        <end position="426"/>
    </location>
</feature>
<dbReference type="InterPro" id="IPR036259">
    <property type="entry name" value="MFS_trans_sf"/>
</dbReference>
<dbReference type="Proteomes" id="UP001181622">
    <property type="component" value="Unassembled WGS sequence"/>
</dbReference>
<evidence type="ECO:0000313" key="10">
    <source>
        <dbReference type="EMBL" id="MDR4308216.1"/>
    </source>
</evidence>
<feature type="transmembrane region" description="Helical" evidence="8">
    <location>
        <begin position="49"/>
        <end position="69"/>
    </location>
</feature>
<reference evidence="10" key="1">
    <citation type="submission" date="2020-10" db="EMBL/GenBank/DDBJ databases">
        <authorList>
            <person name="Abbas A."/>
            <person name="Razzaq R."/>
            <person name="Waqas M."/>
            <person name="Abbas N."/>
            <person name="Nielsen T.K."/>
            <person name="Hansen L.H."/>
            <person name="Hussain S."/>
            <person name="Shahid M."/>
        </authorList>
    </citation>
    <scope>NUCLEOTIDE SEQUENCE</scope>
    <source>
        <strain evidence="10">S14</strain>
    </source>
</reference>
<feature type="transmembrane region" description="Helical" evidence="8">
    <location>
        <begin position="142"/>
        <end position="167"/>
    </location>
</feature>
<protein>
    <submittedName>
        <fullName evidence="10">DHA2 family efflux MFS transporter permease subunit</fullName>
    </submittedName>
</protein>
<proteinExistence type="inferred from homology"/>
<evidence type="ECO:0000256" key="4">
    <source>
        <dbReference type="ARBA" id="ARBA00022475"/>
    </source>
</evidence>
<sequence>MSHDAISPGVGKAADLARVPTGPAAGSSGGSGAGTVGGAAEPKVTARRLIAFFALVFGMFMAILDIQIVSSSLSEIQAGLSASPDEISWVQTSYLIAEVIMIPLSGYLARALSTRVLFSISAAGFTLASALCATATTLPEMIVYRALQGFIGGGMIPTAFAAAYTVFPRSKQPAIMALVGLTVTLAPTVGPTVGGYLTELLSWHWLFLINVVPGAIATLLAWTLVDFDEPETGLLKQLDYVALIALAMFLGGLEYVLEEGAKDDWFQDATIRTLSVVSVVGAVLFFWRCFAAKTPLIDLSVYRNRNFAVGSLLTFVMGVGLYGMTYLYPVFLGRVRGYDSLQIGETVFVSGLFMFLTAPVVGVLGRKLSDPRWLIAGGFLGFALSCVDLTYITKDWAFGELFIPQALRGVSLMMCMVPINVVSLGTLPPPKLKQASGLFNLMRNLGGAFGLAFINTFLNDRQDLHMLRLREHVIWGRQVAEERMAALAQSFQDRLGSDAELAAVRQLANSVRQQGLVLAFGDLFFALTILFVAIVVLVPLVKKPNTGAAAPAH</sequence>
<feature type="transmembrane region" description="Helical" evidence="8">
    <location>
        <begin position="307"/>
        <end position="327"/>
    </location>
</feature>
<dbReference type="PANTHER" id="PTHR42718:SF9">
    <property type="entry name" value="MAJOR FACILITATOR SUPERFAMILY MULTIDRUG TRANSPORTER MFSC"/>
    <property type="match status" value="1"/>
</dbReference>
<comment type="caution">
    <text evidence="10">The sequence shown here is derived from an EMBL/GenBank/DDBJ whole genome shotgun (WGS) entry which is preliminary data.</text>
</comment>
<dbReference type="NCBIfam" id="TIGR00711">
    <property type="entry name" value="efflux_EmrB"/>
    <property type="match status" value="1"/>
</dbReference>
<keyword evidence="3" id="KW-0813">Transport</keyword>